<evidence type="ECO:0000313" key="9">
    <source>
        <dbReference type="Proteomes" id="UP000034050"/>
    </source>
</evidence>
<dbReference type="HAMAP" id="MF_00500">
    <property type="entry name" value="Ribosomal_bS20"/>
    <property type="match status" value="1"/>
</dbReference>
<dbReference type="AlphaFoldDB" id="A0A0G1CN16"/>
<keyword evidence="2 6" id="KW-0694">RNA-binding</keyword>
<keyword evidence="3 6" id="KW-0689">Ribosomal protein</keyword>
<protein>
    <recommendedName>
        <fullName evidence="5 6">Small ribosomal subunit protein bS20</fullName>
    </recommendedName>
</protein>
<comment type="similarity">
    <text evidence="6">Belongs to the bacterial ribosomal protein bS20 family.</text>
</comment>
<evidence type="ECO:0000256" key="3">
    <source>
        <dbReference type="ARBA" id="ARBA00022980"/>
    </source>
</evidence>
<dbReference type="Pfam" id="PF01649">
    <property type="entry name" value="Ribosomal_S20p"/>
    <property type="match status" value="1"/>
</dbReference>
<sequence length="82" mass="9189">MPITHSASKKLKQDKKRRAQNLKGLASFKAALRTARLTPTPKNLSQAFSQLDQAAKKHLIHKNKAARLKSKLSSKLKDQKSK</sequence>
<comment type="function">
    <text evidence="6">Binds directly to 16S ribosomal RNA.</text>
</comment>
<evidence type="ECO:0000256" key="1">
    <source>
        <dbReference type="ARBA" id="ARBA00022730"/>
    </source>
</evidence>
<name>A0A0G1CN16_9BACT</name>
<dbReference type="GO" id="GO:0003735">
    <property type="term" value="F:structural constituent of ribosome"/>
    <property type="evidence" value="ECO:0007669"/>
    <property type="project" value="InterPro"/>
</dbReference>
<keyword evidence="4 6" id="KW-0687">Ribonucleoprotein</keyword>
<dbReference type="GO" id="GO:0019843">
    <property type="term" value="F:rRNA binding"/>
    <property type="evidence" value="ECO:0007669"/>
    <property type="project" value="UniProtKB-UniRule"/>
</dbReference>
<reference evidence="8 9" key="1">
    <citation type="journal article" date="2015" name="Nature">
        <title>rRNA introns, odd ribosomes, and small enigmatic genomes across a large radiation of phyla.</title>
        <authorList>
            <person name="Brown C.T."/>
            <person name="Hug L.A."/>
            <person name="Thomas B.C."/>
            <person name="Sharon I."/>
            <person name="Castelle C.J."/>
            <person name="Singh A."/>
            <person name="Wilkins M.J."/>
            <person name="Williams K.H."/>
            <person name="Banfield J.F."/>
        </authorList>
    </citation>
    <scope>NUCLEOTIDE SEQUENCE [LARGE SCALE GENOMIC DNA]</scope>
</reference>
<evidence type="ECO:0000256" key="6">
    <source>
        <dbReference type="HAMAP-Rule" id="MF_00500"/>
    </source>
</evidence>
<proteinExistence type="inferred from homology"/>
<feature type="region of interest" description="Disordered" evidence="7">
    <location>
        <begin position="1"/>
        <end position="20"/>
    </location>
</feature>
<dbReference type="InterPro" id="IPR002583">
    <property type="entry name" value="Ribosomal_bS20"/>
</dbReference>
<dbReference type="STRING" id="1618446.UV61_C0006G0140"/>
<gene>
    <name evidence="6" type="primary">rpsT</name>
    <name evidence="8" type="ORF">UV61_C0006G0140</name>
</gene>
<dbReference type="PATRIC" id="fig|1618446.3.peg.803"/>
<dbReference type="InterPro" id="IPR036510">
    <property type="entry name" value="Ribosomal_bS20_sf"/>
</dbReference>
<feature type="compositionally biased region" description="Basic residues" evidence="7">
    <location>
        <begin position="62"/>
        <end position="74"/>
    </location>
</feature>
<dbReference type="GO" id="GO:1990904">
    <property type="term" value="C:ribonucleoprotein complex"/>
    <property type="evidence" value="ECO:0007669"/>
    <property type="project" value="UniProtKB-KW"/>
</dbReference>
<feature type="compositionally biased region" description="Basic residues" evidence="7">
    <location>
        <begin position="7"/>
        <end position="20"/>
    </location>
</feature>
<keyword evidence="1 6" id="KW-0699">rRNA-binding</keyword>
<dbReference type="GO" id="GO:0005840">
    <property type="term" value="C:ribosome"/>
    <property type="evidence" value="ECO:0007669"/>
    <property type="project" value="UniProtKB-KW"/>
</dbReference>
<accession>A0A0G1CN16</accession>
<comment type="caution">
    <text evidence="8">The sequence shown here is derived from an EMBL/GenBank/DDBJ whole genome shotgun (WGS) entry which is preliminary data.</text>
</comment>
<dbReference type="GO" id="GO:0006412">
    <property type="term" value="P:translation"/>
    <property type="evidence" value="ECO:0007669"/>
    <property type="project" value="UniProtKB-UniRule"/>
</dbReference>
<dbReference type="SUPFAM" id="SSF46992">
    <property type="entry name" value="Ribosomal protein S20"/>
    <property type="match status" value="1"/>
</dbReference>
<evidence type="ECO:0000256" key="5">
    <source>
        <dbReference type="ARBA" id="ARBA00035136"/>
    </source>
</evidence>
<dbReference type="Gene3D" id="1.20.58.110">
    <property type="entry name" value="Ribosomal protein S20"/>
    <property type="match status" value="1"/>
</dbReference>
<dbReference type="EMBL" id="LCFD01000006">
    <property type="protein sequence ID" value="KKS86939.1"/>
    <property type="molecule type" value="Genomic_DNA"/>
</dbReference>
<feature type="region of interest" description="Disordered" evidence="7">
    <location>
        <begin position="62"/>
        <end position="82"/>
    </location>
</feature>
<evidence type="ECO:0000256" key="2">
    <source>
        <dbReference type="ARBA" id="ARBA00022884"/>
    </source>
</evidence>
<dbReference type="NCBIfam" id="TIGR00029">
    <property type="entry name" value="S20"/>
    <property type="match status" value="1"/>
</dbReference>
<evidence type="ECO:0000313" key="8">
    <source>
        <dbReference type="EMBL" id="KKS86939.1"/>
    </source>
</evidence>
<evidence type="ECO:0000256" key="7">
    <source>
        <dbReference type="SAM" id="MobiDB-lite"/>
    </source>
</evidence>
<evidence type="ECO:0000256" key="4">
    <source>
        <dbReference type="ARBA" id="ARBA00023274"/>
    </source>
</evidence>
<organism evidence="8 9">
    <name type="scientific">Candidatus Gottesmanbacteria bacterium GW2011_GWB1_43_11</name>
    <dbReference type="NCBI Taxonomy" id="1618446"/>
    <lineage>
        <taxon>Bacteria</taxon>
        <taxon>Candidatus Gottesmaniibacteriota</taxon>
    </lineage>
</organism>
<dbReference type="Proteomes" id="UP000034050">
    <property type="component" value="Unassembled WGS sequence"/>
</dbReference>